<protein>
    <submittedName>
        <fullName evidence="1">Fatty-acid oxidation protein subunit alpha</fullName>
    </submittedName>
</protein>
<keyword evidence="2" id="KW-1185">Reference proteome</keyword>
<dbReference type="AlphaFoldDB" id="W4M544"/>
<dbReference type="EMBL" id="AZHX01001129">
    <property type="protein sequence ID" value="ETX04767.1"/>
    <property type="molecule type" value="Genomic_DNA"/>
</dbReference>
<reference evidence="1 2" key="1">
    <citation type="journal article" date="2014" name="Nature">
        <title>An environmental bacterial taxon with a large and distinct metabolic repertoire.</title>
        <authorList>
            <person name="Wilson M.C."/>
            <person name="Mori T."/>
            <person name="Ruckert C."/>
            <person name="Uria A.R."/>
            <person name="Helf M.J."/>
            <person name="Takada K."/>
            <person name="Gernert C."/>
            <person name="Steffens U.A."/>
            <person name="Heycke N."/>
            <person name="Schmitt S."/>
            <person name="Rinke C."/>
            <person name="Helfrich E.J."/>
            <person name="Brachmann A.O."/>
            <person name="Gurgui C."/>
            <person name="Wakimoto T."/>
            <person name="Kracht M."/>
            <person name="Crusemann M."/>
            <person name="Hentschel U."/>
            <person name="Abe I."/>
            <person name="Matsunaga S."/>
            <person name="Kalinowski J."/>
            <person name="Takeyama H."/>
            <person name="Piel J."/>
        </authorList>
    </citation>
    <scope>NUCLEOTIDE SEQUENCE [LARGE SCALE GENOMIC DNA]</scope>
    <source>
        <strain evidence="2">TSY2</strain>
    </source>
</reference>
<dbReference type="HOGENOM" id="CLU_149829_1_0_7"/>
<comment type="caution">
    <text evidence="1">The sequence shown here is derived from an EMBL/GenBank/DDBJ whole genome shotgun (WGS) entry which is preliminary data.</text>
</comment>
<dbReference type="InterPro" id="IPR035943">
    <property type="entry name" value="XisI-like_sf"/>
</dbReference>
<dbReference type="InterPro" id="IPR014968">
    <property type="entry name" value="XisI"/>
</dbReference>
<accession>W4M544</accession>
<gene>
    <name evidence="1" type="ORF">ETSY2_26915</name>
</gene>
<dbReference type="SUPFAM" id="SSF143847">
    <property type="entry name" value="XisI-like"/>
    <property type="match status" value="1"/>
</dbReference>
<proteinExistence type="predicted"/>
<dbReference type="Gene3D" id="3.30.310.110">
    <property type="entry name" value="XisI-like"/>
    <property type="match status" value="1"/>
</dbReference>
<evidence type="ECO:0000313" key="1">
    <source>
        <dbReference type="EMBL" id="ETX04767.1"/>
    </source>
</evidence>
<dbReference type="Pfam" id="PF08869">
    <property type="entry name" value="XisI"/>
    <property type="match status" value="1"/>
</dbReference>
<dbReference type="Proteomes" id="UP000019140">
    <property type="component" value="Unassembled WGS sequence"/>
</dbReference>
<dbReference type="CDD" id="cd16382">
    <property type="entry name" value="XisI-like"/>
    <property type="match status" value="1"/>
</dbReference>
<organism evidence="1 2">
    <name type="scientific">Candidatus Entotheonella gemina</name>
    <dbReference type="NCBI Taxonomy" id="1429439"/>
    <lineage>
        <taxon>Bacteria</taxon>
        <taxon>Pseudomonadati</taxon>
        <taxon>Nitrospinota/Tectimicrobiota group</taxon>
        <taxon>Candidatus Tectimicrobiota</taxon>
        <taxon>Candidatus Entotheonellia</taxon>
        <taxon>Candidatus Entotheonellales</taxon>
        <taxon>Candidatus Entotheonellaceae</taxon>
        <taxon>Candidatus Entotheonella</taxon>
    </lineage>
</organism>
<name>W4M544_9BACT</name>
<evidence type="ECO:0000313" key="2">
    <source>
        <dbReference type="Proteomes" id="UP000019140"/>
    </source>
</evidence>
<sequence>MDQVEHYRTLIRNLIETYAQYQPACGDIEIETIFDVSNDHYELIYSGWNGPYRIHGSVLHLDIRNGKIRIQYDGTESGIAEDLVKAGVPHDRIVLAFKPPEVRPYTDFAEA</sequence>